<evidence type="ECO:0000313" key="2">
    <source>
        <dbReference type="EMBL" id="VAI77700.1"/>
    </source>
</evidence>
<dbReference type="Proteomes" id="UP000324705">
    <property type="component" value="Chromosome 7A"/>
</dbReference>
<dbReference type="Gramene" id="TRITD7Av1G197680.2">
    <property type="protein sequence ID" value="TRITD7Av1G197680.2"/>
    <property type="gene ID" value="TRITD7Av1G197680"/>
</dbReference>
<proteinExistence type="predicted"/>
<dbReference type="EMBL" id="LT934123">
    <property type="protein sequence ID" value="VAI77700.1"/>
    <property type="molecule type" value="Genomic_DNA"/>
</dbReference>
<dbReference type="AlphaFoldDB" id="A0A9R0ZH50"/>
<protein>
    <submittedName>
        <fullName evidence="2">Uncharacterized protein</fullName>
    </submittedName>
</protein>
<evidence type="ECO:0000256" key="1">
    <source>
        <dbReference type="SAM" id="MobiDB-lite"/>
    </source>
</evidence>
<accession>A0A9R0ZH50</accession>
<feature type="region of interest" description="Disordered" evidence="1">
    <location>
        <begin position="1"/>
        <end position="29"/>
    </location>
</feature>
<feature type="compositionally biased region" description="Basic and acidic residues" evidence="1">
    <location>
        <begin position="14"/>
        <end position="27"/>
    </location>
</feature>
<evidence type="ECO:0000313" key="3">
    <source>
        <dbReference type="Proteomes" id="UP000324705"/>
    </source>
</evidence>
<keyword evidence="3" id="KW-1185">Reference proteome</keyword>
<reference evidence="2 3" key="1">
    <citation type="submission" date="2017-09" db="EMBL/GenBank/DDBJ databases">
        <authorList>
            <consortium name="International Durum Wheat Genome Sequencing Consortium (IDWGSC)"/>
            <person name="Milanesi L."/>
        </authorList>
    </citation>
    <scope>NUCLEOTIDE SEQUENCE [LARGE SCALE GENOMIC DNA]</scope>
    <source>
        <strain evidence="3">cv. Svevo</strain>
    </source>
</reference>
<sequence>MRKQQVHEQLQNGGERRGPAAAEEGKRHWSKGITVEVMELREGFGGRPGRSCNGIGERENRCKERGRVEKRGPEGVLGRPGMLESYLVLSRLSQSLPSLLPIYGKK</sequence>
<name>A0A9R0ZH50_TRITD</name>
<organism evidence="2 3">
    <name type="scientific">Triticum turgidum subsp. durum</name>
    <name type="common">Durum wheat</name>
    <name type="synonym">Triticum durum</name>
    <dbReference type="NCBI Taxonomy" id="4567"/>
    <lineage>
        <taxon>Eukaryota</taxon>
        <taxon>Viridiplantae</taxon>
        <taxon>Streptophyta</taxon>
        <taxon>Embryophyta</taxon>
        <taxon>Tracheophyta</taxon>
        <taxon>Spermatophyta</taxon>
        <taxon>Magnoliopsida</taxon>
        <taxon>Liliopsida</taxon>
        <taxon>Poales</taxon>
        <taxon>Poaceae</taxon>
        <taxon>BOP clade</taxon>
        <taxon>Pooideae</taxon>
        <taxon>Triticodae</taxon>
        <taxon>Triticeae</taxon>
        <taxon>Triticinae</taxon>
        <taxon>Triticum</taxon>
    </lineage>
</organism>
<gene>
    <name evidence="2" type="ORF">TRITD_7Av1G197680</name>
</gene>